<reference evidence="3" key="1">
    <citation type="submission" date="2017-05" db="EMBL/GenBank/DDBJ databases">
        <authorList>
            <person name="Song R."/>
            <person name="Chenine A.L."/>
            <person name="Ruprecht R.M."/>
        </authorList>
    </citation>
    <scope>NUCLEOTIDE SEQUENCE</scope>
    <source>
        <strain evidence="3">Kingella_eburonensis</strain>
    </source>
</reference>
<evidence type="ECO:0000313" key="3">
    <source>
        <dbReference type="EMBL" id="SMQ13004.1"/>
    </source>
</evidence>
<keyword evidence="5" id="KW-1185">Reference proteome</keyword>
<dbReference type="RefSeq" id="WP_095063060.1">
    <property type="nucleotide sequence ID" value="NZ_FXUV02000069.1"/>
</dbReference>
<dbReference type="Proteomes" id="UP000215450">
    <property type="component" value="Unassembled WGS sequence"/>
</dbReference>
<dbReference type="Pfam" id="PF05356">
    <property type="entry name" value="Phage_Coat_B"/>
    <property type="match status" value="1"/>
</dbReference>
<reference evidence="4" key="2">
    <citation type="submission" date="2017-06" db="EMBL/GenBank/DDBJ databases">
        <authorList>
            <person name="Kim H.J."/>
            <person name="Triplett B.A."/>
        </authorList>
    </citation>
    <scope>NUCLEOTIDE SEQUENCE [LARGE SCALE GENOMIC DNA]</scope>
    <source>
        <strain evidence="4">Kingella_eburonensis</strain>
    </source>
</reference>
<protein>
    <recommendedName>
        <fullName evidence="6">Bacteriophage coat protein B</fullName>
    </recommendedName>
</protein>
<dbReference type="EMBL" id="FXUV02000069">
    <property type="protein sequence ID" value="SNB83040.1"/>
    <property type="molecule type" value="Genomic_DNA"/>
</dbReference>
<accession>A0A238TEF6</accession>
<organism evidence="4 5">
    <name type="scientific">Kingella negevensis</name>
    <dbReference type="NCBI Taxonomy" id="1522312"/>
    <lineage>
        <taxon>Bacteria</taxon>
        <taxon>Pseudomonadati</taxon>
        <taxon>Pseudomonadota</taxon>
        <taxon>Betaproteobacteria</taxon>
        <taxon>Neisseriales</taxon>
        <taxon>Neisseriaceae</taxon>
        <taxon>Kingella</taxon>
    </lineage>
</organism>
<feature type="signal peptide" evidence="2">
    <location>
        <begin position="1"/>
        <end position="34"/>
    </location>
</feature>
<proteinExistence type="predicted"/>
<name>A0A238TEF6_9NEIS</name>
<dbReference type="EMBL" id="FXUV01000041">
    <property type="protein sequence ID" value="SMQ13004.1"/>
    <property type="molecule type" value="Genomic_DNA"/>
</dbReference>
<feature type="chain" id="PRO_5015075307" description="Bacteriophage coat protein B" evidence="2">
    <location>
        <begin position="35"/>
        <end position="76"/>
    </location>
</feature>
<dbReference type="AlphaFoldDB" id="A0A238TEF6"/>
<sequence>MNVKQKLIAVAGNQKAKLAAVGTAALAVSSGASAAIPPEVTKAITDGFADAQLVAYAILTGLAVIYGISLAKRLLK</sequence>
<reference evidence="5" key="3">
    <citation type="submission" date="2017-06" db="EMBL/GenBank/DDBJ databases">
        <authorList>
            <person name="Laurent S."/>
        </authorList>
    </citation>
    <scope>NUCLEOTIDE SEQUENCE [LARGE SCALE GENOMIC DNA]</scope>
</reference>
<keyword evidence="1" id="KW-0812">Transmembrane</keyword>
<evidence type="ECO:0000313" key="5">
    <source>
        <dbReference type="Proteomes" id="UP000215450"/>
    </source>
</evidence>
<evidence type="ECO:0000256" key="1">
    <source>
        <dbReference type="SAM" id="Phobius"/>
    </source>
</evidence>
<keyword evidence="1" id="KW-1133">Transmembrane helix</keyword>
<keyword evidence="2" id="KW-0732">Signal</keyword>
<gene>
    <name evidence="3" type="ORF">KEBURONENSIS_00374</name>
    <name evidence="4" type="ORF">KEBURONENSIS_02057</name>
</gene>
<dbReference type="InterPro" id="IPR008020">
    <property type="entry name" value="G8P"/>
</dbReference>
<evidence type="ECO:0000256" key="2">
    <source>
        <dbReference type="SAM" id="SignalP"/>
    </source>
</evidence>
<feature type="transmembrane region" description="Helical" evidence="1">
    <location>
        <begin position="53"/>
        <end position="71"/>
    </location>
</feature>
<keyword evidence="1" id="KW-0472">Membrane</keyword>
<evidence type="ECO:0000313" key="4">
    <source>
        <dbReference type="EMBL" id="SNB83040.1"/>
    </source>
</evidence>
<evidence type="ECO:0008006" key="6">
    <source>
        <dbReference type="Google" id="ProtNLM"/>
    </source>
</evidence>